<protein>
    <submittedName>
        <fullName evidence="2">Uncharacterized protein</fullName>
    </submittedName>
</protein>
<accession>A0ABU3SHK1</accession>
<dbReference type="RefSeq" id="WP_316021568.1">
    <property type="nucleotide sequence ID" value="NZ_JAWDID010000092.1"/>
</dbReference>
<dbReference type="EMBL" id="JAWDID010000092">
    <property type="protein sequence ID" value="MDU0343872.1"/>
    <property type="molecule type" value="Genomic_DNA"/>
</dbReference>
<reference evidence="2 3" key="1">
    <citation type="submission" date="2023-09" db="EMBL/GenBank/DDBJ databases">
        <title>Whole genome shotgun sequencing (WGS) of Bosea sp. ZW T0_25, isolated from stored onions (Allium cepa).</title>
        <authorList>
            <person name="Stoll D.A."/>
            <person name="Huch M."/>
        </authorList>
    </citation>
    <scope>NUCLEOTIDE SEQUENCE [LARGE SCALE GENOMIC DNA]</scope>
    <source>
        <strain evidence="2 3">ZW T0_25</strain>
    </source>
</reference>
<proteinExistence type="predicted"/>
<organism evidence="2 3">
    <name type="scientific">Bosea rubneri</name>
    <dbReference type="NCBI Taxonomy" id="3075434"/>
    <lineage>
        <taxon>Bacteria</taxon>
        <taxon>Pseudomonadati</taxon>
        <taxon>Pseudomonadota</taxon>
        <taxon>Alphaproteobacteria</taxon>
        <taxon>Hyphomicrobiales</taxon>
        <taxon>Boseaceae</taxon>
        <taxon>Bosea</taxon>
    </lineage>
</organism>
<evidence type="ECO:0000256" key="1">
    <source>
        <dbReference type="SAM" id="MobiDB-lite"/>
    </source>
</evidence>
<dbReference type="Proteomes" id="UP001254257">
    <property type="component" value="Unassembled WGS sequence"/>
</dbReference>
<feature type="compositionally biased region" description="Low complexity" evidence="1">
    <location>
        <begin position="1"/>
        <end position="21"/>
    </location>
</feature>
<name>A0ABU3SHK1_9HYPH</name>
<feature type="compositionally biased region" description="Basic and acidic residues" evidence="1">
    <location>
        <begin position="26"/>
        <end position="36"/>
    </location>
</feature>
<sequence>MSKTGAKSPSRAAPAISRPAAGTRAPRSDGPPREVFGRFFETLGRLDGGARSGKEGAR</sequence>
<evidence type="ECO:0000313" key="3">
    <source>
        <dbReference type="Proteomes" id="UP001254257"/>
    </source>
</evidence>
<keyword evidence="3" id="KW-1185">Reference proteome</keyword>
<comment type="caution">
    <text evidence="2">The sequence shown here is derived from an EMBL/GenBank/DDBJ whole genome shotgun (WGS) entry which is preliminary data.</text>
</comment>
<feature type="region of interest" description="Disordered" evidence="1">
    <location>
        <begin position="1"/>
        <end position="58"/>
    </location>
</feature>
<evidence type="ECO:0000313" key="2">
    <source>
        <dbReference type="EMBL" id="MDU0343872.1"/>
    </source>
</evidence>
<gene>
    <name evidence="2" type="ORF">RKE40_28660</name>
</gene>